<feature type="transmembrane region" description="Helical" evidence="11">
    <location>
        <begin position="16"/>
        <end position="43"/>
    </location>
</feature>
<evidence type="ECO:0000256" key="3">
    <source>
        <dbReference type="ARBA" id="ARBA00022670"/>
    </source>
</evidence>
<evidence type="ECO:0000256" key="10">
    <source>
        <dbReference type="ARBA" id="ARBA00023136"/>
    </source>
</evidence>
<evidence type="ECO:0000256" key="5">
    <source>
        <dbReference type="ARBA" id="ARBA00022723"/>
    </source>
</evidence>
<dbReference type="Proteomes" id="UP001310248">
    <property type="component" value="Unassembled WGS sequence"/>
</dbReference>
<keyword evidence="8 11" id="KW-1133">Transmembrane helix</keyword>
<keyword evidence="5" id="KW-0479">Metal-binding</keyword>
<dbReference type="Pfam" id="PF01435">
    <property type="entry name" value="Peptidase_M48"/>
    <property type="match status" value="1"/>
</dbReference>
<keyword evidence="7" id="KW-0862">Zinc</keyword>
<keyword evidence="3" id="KW-0645">Protease</keyword>
<evidence type="ECO:0000256" key="7">
    <source>
        <dbReference type="ARBA" id="ARBA00022833"/>
    </source>
</evidence>
<feature type="domain" description="Peptidase M48" evidence="12">
    <location>
        <begin position="109"/>
        <end position="328"/>
    </location>
</feature>
<evidence type="ECO:0000256" key="1">
    <source>
        <dbReference type="ARBA" id="ARBA00001947"/>
    </source>
</evidence>
<keyword evidence="4 11" id="KW-0812">Transmembrane</keyword>
<keyword evidence="10 11" id="KW-0472">Membrane</keyword>
<evidence type="ECO:0000256" key="9">
    <source>
        <dbReference type="ARBA" id="ARBA00023049"/>
    </source>
</evidence>
<evidence type="ECO:0000313" key="13">
    <source>
        <dbReference type="EMBL" id="MEE1673833.1"/>
    </source>
</evidence>
<keyword evidence="14" id="KW-1185">Reference proteome</keyword>
<name>A0ABU7G380_9ALTE</name>
<dbReference type="PANTHER" id="PTHR43221">
    <property type="entry name" value="PROTEASE HTPX"/>
    <property type="match status" value="1"/>
</dbReference>
<comment type="cofactor">
    <cofactor evidence="1">
        <name>Zn(2+)</name>
        <dbReference type="ChEBI" id="CHEBI:29105"/>
    </cofactor>
</comment>
<comment type="caution">
    <text evidence="13">The sequence shown here is derived from an EMBL/GenBank/DDBJ whole genome shotgun (WGS) entry which is preliminary data.</text>
</comment>
<dbReference type="RefSeq" id="WP_329775075.1">
    <property type="nucleotide sequence ID" value="NZ_JAYDYW010000006.1"/>
</dbReference>
<dbReference type="InterPro" id="IPR050083">
    <property type="entry name" value="HtpX_protease"/>
</dbReference>
<evidence type="ECO:0000256" key="2">
    <source>
        <dbReference type="ARBA" id="ARBA00022475"/>
    </source>
</evidence>
<evidence type="ECO:0000256" key="8">
    <source>
        <dbReference type="ARBA" id="ARBA00022989"/>
    </source>
</evidence>
<feature type="transmembrane region" description="Helical" evidence="11">
    <location>
        <begin position="229"/>
        <end position="250"/>
    </location>
</feature>
<dbReference type="CDD" id="cd07340">
    <property type="entry name" value="M48B_Htpx_like"/>
    <property type="match status" value="1"/>
</dbReference>
<evidence type="ECO:0000313" key="14">
    <source>
        <dbReference type="Proteomes" id="UP001310248"/>
    </source>
</evidence>
<dbReference type="Gene3D" id="3.30.2010.10">
    <property type="entry name" value="Metalloproteases ('zincins'), catalytic domain"/>
    <property type="match status" value="1"/>
</dbReference>
<keyword evidence="9" id="KW-0482">Metalloprotease</keyword>
<evidence type="ECO:0000256" key="4">
    <source>
        <dbReference type="ARBA" id="ARBA00022692"/>
    </source>
</evidence>
<protein>
    <submittedName>
        <fullName evidence="13">M48 family metallopeptidase</fullName>
    </submittedName>
</protein>
<keyword evidence="2" id="KW-1003">Cell membrane</keyword>
<accession>A0ABU7G380</accession>
<feature type="transmembrane region" description="Helical" evidence="11">
    <location>
        <begin position="191"/>
        <end position="209"/>
    </location>
</feature>
<evidence type="ECO:0000259" key="12">
    <source>
        <dbReference type="Pfam" id="PF01435"/>
    </source>
</evidence>
<dbReference type="EMBL" id="JAYDYW010000006">
    <property type="protein sequence ID" value="MEE1673833.1"/>
    <property type="molecule type" value="Genomic_DNA"/>
</dbReference>
<keyword evidence="6" id="KW-0378">Hydrolase</keyword>
<feature type="transmembrane region" description="Helical" evidence="11">
    <location>
        <begin position="63"/>
        <end position="83"/>
    </location>
</feature>
<reference evidence="14" key="1">
    <citation type="submission" date="2023-07" db="EMBL/GenBank/DDBJ databases">
        <title>Draft genome sequence of Agarivorans aestuarii strain ZMCS4, a CAZymes producing bacteria isolated from the marine brown algae Clodostephus spongiosus.</title>
        <authorList>
            <person name="Lorente B."/>
            <person name="Cabral C."/>
            <person name="Frias J."/>
            <person name="Faria J."/>
            <person name="Toubarro D."/>
        </authorList>
    </citation>
    <scope>NUCLEOTIDE SEQUENCE [LARGE SCALE GENOMIC DNA]</scope>
    <source>
        <strain evidence="14">ZMCS4</strain>
    </source>
</reference>
<proteinExistence type="predicted"/>
<gene>
    <name evidence="13" type="ORF">SNR37_003260</name>
</gene>
<evidence type="ECO:0000256" key="11">
    <source>
        <dbReference type="SAM" id="Phobius"/>
    </source>
</evidence>
<organism evidence="13 14">
    <name type="scientific">Agarivorans aestuarii</name>
    <dbReference type="NCBI Taxonomy" id="1563703"/>
    <lineage>
        <taxon>Bacteria</taxon>
        <taxon>Pseudomonadati</taxon>
        <taxon>Pseudomonadota</taxon>
        <taxon>Gammaproteobacteria</taxon>
        <taxon>Alteromonadales</taxon>
        <taxon>Alteromonadaceae</taxon>
        <taxon>Agarivorans</taxon>
    </lineage>
</organism>
<evidence type="ECO:0000256" key="6">
    <source>
        <dbReference type="ARBA" id="ARBA00022801"/>
    </source>
</evidence>
<sequence length="655" mass="72649">MNFFAEQDHARRNTKWLVLLFVIAVIILIGLSNILIAACLWMFESTSPLDLPDNRSFFSADILVFVSLVMTSIIIFAIAFKWFQLKDGGRRIAESLGGQRILPNSQNPEQQQILNVVEEMALASGMPVPSVYLLKDEIGINAFAAGHTPADAVIGITQGALEQLNRDQLQGVVAHEFSHILNGDMRLNVRLIALLSGIVFVANLGEFLLHTQRYSGSSSSRTKSNDVRVAAAGIGLLALGWIGMFFANMIKAAISRQREYLADASAVQFTRNPEGIADALKIIGGYDAGSGLRTPLSQEASHMFIGDARRLGSFFATHPAIKSRIKRILPRWDGALIKRDIKKVAKPIYSKTSQQKANQHRQEQLKKTVFVAAAAEAAIDALENKSEKAEFSLSENTVTVSGELAHLPDGLLSLAHDPCGVISVVYALLLSDEEAQRNKQLDDIKDNLSKSSRIDETLKAWQWIVSVDKSYRLPLLELSFPALKCMSAKQHQRFMDNLRSLIKADQQVDMYEWCLYHLVKHYLSHQFEKVERSRPIFSSIPEIAEPFSVVLSSLAYFGHGEDKDIQRAFGIGANSIGLYTISLLPKEQCQVEHFGPAVKKLANAYPQIKQRILRALVACVCLDKQLTVLENEMIRCIAAVMDCPGPQISLGVRRP</sequence>
<dbReference type="InterPro" id="IPR001915">
    <property type="entry name" value="Peptidase_M48"/>
</dbReference>
<dbReference type="PANTHER" id="PTHR43221:SF2">
    <property type="entry name" value="PROTEASE HTPX HOMOLOG"/>
    <property type="match status" value="1"/>
</dbReference>